<proteinExistence type="inferred from homology"/>
<comment type="similarity">
    <text evidence="1">Belongs to the gamma-glutamylcyclotransferase family. ChaC subfamily.</text>
</comment>
<dbReference type="GeneID" id="20233288"/>
<dbReference type="GO" id="GO:0061928">
    <property type="term" value="F:glutathione specific gamma-glutamylcyclotransferase activity"/>
    <property type="evidence" value="ECO:0007669"/>
    <property type="project" value="UniProtKB-EC"/>
</dbReference>
<keyword evidence="8" id="KW-1185">Reference proteome</keyword>
<dbReference type="EMBL" id="KB203505">
    <property type="protein sequence ID" value="ESO84465.1"/>
    <property type="molecule type" value="Genomic_DNA"/>
</dbReference>
<accession>V3ZPP2</accession>
<dbReference type="HOGENOM" id="CLU_070703_2_2_1"/>
<reference evidence="7 8" key="1">
    <citation type="journal article" date="2013" name="Nature">
        <title>Insights into bilaterian evolution from three spiralian genomes.</title>
        <authorList>
            <person name="Simakov O."/>
            <person name="Marletaz F."/>
            <person name="Cho S.J."/>
            <person name="Edsinger-Gonzales E."/>
            <person name="Havlak P."/>
            <person name="Hellsten U."/>
            <person name="Kuo D.H."/>
            <person name="Larsson T."/>
            <person name="Lv J."/>
            <person name="Arendt D."/>
            <person name="Savage R."/>
            <person name="Osoegawa K."/>
            <person name="de Jong P."/>
            <person name="Grimwood J."/>
            <person name="Chapman J.A."/>
            <person name="Shapiro H."/>
            <person name="Aerts A."/>
            <person name="Otillar R.P."/>
            <person name="Terry A.Y."/>
            <person name="Boore J.L."/>
            <person name="Grigoriev I.V."/>
            <person name="Lindberg D.R."/>
            <person name="Seaver E.C."/>
            <person name="Weisblat D.A."/>
            <person name="Putnam N.H."/>
            <person name="Rokhsar D.S."/>
        </authorList>
    </citation>
    <scope>NUCLEOTIDE SEQUENCE [LARGE SCALE GENOMIC DNA]</scope>
</reference>
<dbReference type="RefSeq" id="XP_009064832.1">
    <property type="nucleotide sequence ID" value="XM_009066584.1"/>
</dbReference>
<dbReference type="Gene3D" id="3.10.490.10">
    <property type="entry name" value="Gamma-glutamyl cyclotransferase-like"/>
    <property type="match status" value="1"/>
</dbReference>
<name>V3ZPP2_LOTGI</name>
<dbReference type="InterPro" id="IPR036568">
    <property type="entry name" value="GGCT-like_sf"/>
</dbReference>
<evidence type="ECO:0000256" key="4">
    <source>
        <dbReference type="ARBA" id="ARBA00043195"/>
    </source>
</evidence>
<gene>
    <name evidence="7" type="ORF">LOTGIDRAFT_132228</name>
</gene>
<dbReference type="GO" id="GO:0005737">
    <property type="term" value="C:cytoplasm"/>
    <property type="evidence" value="ECO:0007669"/>
    <property type="project" value="TreeGrafter"/>
</dbReference>
<dbReference type="OrthoDB" id="1933483at2759"/>
<dbReference type="STRING" id="225164.V3ZPP2"/>
<dbReference type="CTD" id="20233288"/>
<dbReference type="AlphaFoldDB" id="V3ZPP2"/>
<dbReference type="FunFam" id="3.10.490.10:FF:000003">
    <property type="entry name" value="Gamma-glutamylcyclotransferase"/>
    <property type="match status" value="1"/>
</dbReference>
<evidence type="ECO:0000256" key="3">
    <source>
        <dbReference type="ARBA" id="ARBA00023239"/>
    </source>
</evidence>
<dbReference type="PANTHER" id="PTHR12192:SF2">
    <property type="entry name" value="GLUTATHIONE-SPECIFIC GAMMA-GLUTAMYLCYCLOTRANSFERASE 2"/>
    <property type="match status" value="1"/>
</dbReference>
<evidence type="ECO:0000256" key="2">
    <source>
        <dbReference type="ARBA" id="ARBA00012344"/>
    </source>
</evidence>
<dbReference type="InterPro" id="IPR013024">
    <property type="entry name" value="GGCT-like"/>
</dbReference>
<dbReference type="InterPro" id="IPR006840">
    <property type="entry name" value="ChaC"/>
</dbReference>
<keyword evidence="3" id="KW-0456">Lyase</keyword>
<evidence type="ECO:0000256" key="1">
    <source>
        <dbReference type="ARBA" id="ARBA00009662"/>
    </source>
</evidence>
<comment type="function">
    <text evidence="5">Catalyzes the cleavage of glutathione into 5-oxo-L-proline and a Cys-Gly dipeptide. Acts specifically on glutathione, but not on other gamma-glutamyl peptides.</text>
</comment>
<dbReference type="KEGG" id="lgi:LOTGIDRAFT_132228"/>
<evidence type="ECO:0000256" key="6">
    <source>
        <dbReference type="ARBA" id="ARBA00048073"/>
    </source>
</evidence>
<evidence type="ECO:0000256" key="5">
    <source>
        <dbReference type="ARBA" id="ARBA00045227"/>
    </source>
</evidence>
<dbReference type="Pfam" id="PF04752">
    <property type="entry name" value="ChaC"/>
    <property type="match status" value="1"/>
</dbReference>
<dbReference type="EC" id="4.3.2.7" evidence="2"/>
<dbReference type="OMA" id="DHREKDG"/>
<dbReference type="Proteomes" id="UP000030746">
    <property type="component" value="Unassembled WGS sequence"/>
</dbReference>
<evidence type="ECO:0000313" key="7">
    <source>
        <dbReference type="EMBL" id="ESO84465.1"/>
    </source>
</evidence>
<sequence length="184" mass="21321">MWIFGYGSLIWKADFPYESKIVGHIRGFARRFWQGSEDHRGVPGRPGRVVTLVPDENERVWGVAYYINEADREQVKAYLDFREKDGYEKYNVQFIPSLDNMEPFEITLYIGKEDNPYFLGPAPLKEIAHQIFTSVGPSGKNLEYLLNLAKSLRELVPHVEDNHLFSLEKEVISLCQNSNKQHSI</sequence>
<organism evidence="7 8">
    <name type="scientific">Lottia gigantea</name>
    <name type="common">Giant owl limpet</name>
    <dbReference type="NCBI Taxonomy" id="225164"/>
    <lineage>
        <taxon>Eukaryota</taxon>
        <taxon>Metazoa</taxon>
        <taxon>Spiralia</taxon>
        <taxon>Lophotrochozoa</taxon>
        <taxon>Mollusca</taxon>
        <taxon>Gastropoda</taxon>
        <taxon>Patellogastropoda</taxon>
        <taxon>Lottioidea</taxon>
        <taxon>Lottiidae</taxon>
        <taxon>Lottia</taxon>
    </lineage>
</organism>
<dbReference type="PANTHER" id="PTHR12192">
    <property type="entry name" value="CATION TRANSPORT PROTEIN CHAC-RELATED"/>
    <property type="match status" value="1"/>
</dbReference>
<protein>
    <recommendedName>
        <fullName evidence="2">glutathione-specific gamma-glutamylcyclotransferase</fullName>
        <ecNumber evidence="2">4.3.2.7</ecNumber>
    </recommendedName>
    <alternativeName>
        <fullName evidence="4">Cation transport regulator-like protein 2</fullName>
    </alternativeName>
</protein>
<comment type="catalytic activity">
    <reaction evidence="6">
        <text>glutathione = L-cysteinylglycine + 5-oxo-L-proline</text>
        <dbReference type="Rhea" id="RHEA:47724"/>
        <dbReference type="ChEBI" id="CHEBI:57925"/>
        <dbReference type="ChEBI" id="CHEBI:58402"/>
        <dbReference type="ChEBI" id="CHEBI:61694"/>
        <dbReference type="EC" id="4.3.2.7"/>
    </reaction>
</comment>
<evidence type="ECO:0000313" key="8">
    <source>
        <dbReference type="Proteomes" id="UP000030746"/>
    </source>
</evidence>
<dbReference type="CDD" id="cd06661">
    <property type="entry name" value="GGCT_like"/>
    <property type="match status" value="1"/>
</dbReference>
<dbReference type="GO" id="GO:0006751">
    <property type="term" value="P:glutathione catabolic process"/>
    <property type="evidence" value="ECO:0007669"/>
    <property type="project" value="InterPro"/>
</dbReference>
<dbReference type="SUPFAM" id="SSF110857">
    <property type="entry name" value="Gamma-glutamyl cyclotransferase-like"/>
    <property type="match status" value="1"/>
</dbReference>